<keyword evidence="5" id="KW-1185">Reference proteome</keyword>
<dbReference type="AlphaFoldDB" id="A0A8K1CT94"/>
<feature type="compositionally biased region" description="Basic and acidic residues" evidence="1">
    <location>
        <begin position="204"/>
        <end position="223"/>
    </location>
</feature>
<keyword evidence="3" id="KW-0732">Signal</keyword>
<evidence type="ECO:0000256" key="2">
    <source>
        <dbReference type="SAM" id="Phobius"/>
    </source>
</evidence>
<keyword evidence="2" id="KW-0472">Membrane</keyword>
<feature type="compositionally biased region" description="Basic and acidic residues" evidence="1">
    <location>
        <begin position="255"/>
        <end position="271"/>
    </location>
</feature>
<evidence type="ECO:0000313" key="4">
    <source>
        <dbReference type="EMBL" id="TMW68216.1"/>
    </source>
</evidence>
<comment type="caution">
    <text evidence="4">The sequence shown here is derived from an EMBL/GenBank/DDBJ whole genome shotgun (WGS) entry which is preliminary data.</text>
</comment>
<dbReference type="OrthoDB" id="10653870at2759"/>
<feature type="region of interest" description="Disordered" evidence="1">
    <location>
        <begin position="325"/>
        <end position="359"/>
    </location>
</feature>
<organism evidence="4 5">
    <name type="scientific">Pythium oligandrum</name>
    <name type="common">Mycoparasitic fungus</name>
    <dbReference type="NCBI Taxonomy" id="41045"/>
    <lineage>
        <taxon>Eukaryota</taxon>
        <taxon>Sar</taxon>
        <taxon>Stramenopiles</taxon>
        <taxon>Oomycota</taxon>
        <taxon>Peronosporomycetes</taxon>
        <taxon>Pythiales</taxon>
        <taxon>Pythiaceae</taxon>
        <taxon>Pythium</taxon>
    </lineage>
</organism>
<accession>A0A8K1CT94</accession>
<feature type="chain" id="PRO_5035457039" evidence="3">
    <location>
        <begin position="26"/>
        <end position="382"/>
    </location>
</feature>
<proteinExistence type="predicted"/>
<sequence>MQIQRVLSTCAVAVALLATAAHAESQDDPCSFPMSKMYVRDAKQVQFPTGFLSCLGANTKTIARCAECNCREIQSATTNGKTISWGLCIEDATSCVSPQAPDRKQCAAETEASNTTDSTDFFQPGVVQPADALESGTPITKVPADTVTDQEALAANTSGVNNGRGNTGTMVIAGCAVAGVAGVAMFAVARKKKGKALGTPRQGAYKDNDTSKARTNNVRDPHQQVRMVVDPSLGSDFNQYGSDPIAVSHQQQQVQKEEPLPAFDNRRRDTHASSSDEGDEAFETFGGDTSGGFSAFDLGETQRDGDSFGSELETNMSMGYSAHQANDEDEYYGDGDSRVSYNTRDTADSTYLRDSDDSVMMSSASSLSFYNDEGSPRKSIEF</sequence>
<keyword evidence="2" id="KW-0812">Transmembrane</keyword>
<keyword evidence="2" id="KW-1133">Transmembrane helix</keyword>
<feature type="signal peptide" evidence="3">
    <location>
        <begin position="1"/>
        <end position="25"/>
    </location>
</feature>
<reference evidence="4" key="1">
    <citation type="submission" date="2019-03" db="EMBL/GenBank/DDBJ databases">
        <title>Long read genome sequence of the mycoparasitic Pythium oligandrum ATCC 38472 isolated from sugarbeet rhizosphere.</title>
        <authorList>
            <person name="Gaulin E."/>
        </authorList>
    </citation>
    <scope>NUCLEOTIDE SEQUENCE</scope>
    <source>
        <strain evidence="4">ATCC 38472_TT</strain>
    </source>
</reference>
<evidence type="ECO:0000256" key="1">
    <source>
        <dbReference type="SAM" id="MobiDB-lite"/>
    </source>
</evidence>
<gene>
    <name evidence="4" type="ORF">Poli38472_007888</name>
</gene>
<feature type="transmembrane region" description="Helical" evidence="2">
    <location>
        <begin position="170"/>
        <end position="189"/>
    </location>
</feature>
<name>A0A8K1CT94_PYTOL</name>
<evidence type="ECO:0000256" key="3">
    <source>
        <dbReference type="SAM" id="SignalP"/>
    </source>
</evidence>
<feature type="region of interest" description="Disordered" evidence="1">
    <location>
        <begin position="192"/>
        <end position="313"/>
    </location>
</feature>
<feature type="compositionally biased region" description="Basic and acidic residues" evidence="1">
    <location>
        <begin position="345"/>
        <end position="356"/>
    </location>
</feature>
<dbReference type="EMBL" id="SPLM01000003">
    <property type="protein sequence ID" value="TMW68216.1"/>
    <property type="molecule type" value="Genomic_DNA"/>
</dbReference>
<protein>
    <submittedName>
        <fullName evidence="4">Uncharacterized protein</fullName>
    </submittedName>
</protein>
<dbReference type="Proteomes" id="UP000794436">
    <property type="component" value="Unassembled WGS sequence"/>
</dbReference>
<evidence type="ECO:0000313" key="5">
    <source>
        <dbReference type="Proteomes" id="UP000794436"/>
    </source>
</evidence>